<dbReference type="PANTHER" id="PTHR12093">
    <property type="entry name" value="NCK-ASSOCIATED PROTEIN 1"/>
    <property type="match status" value="1"/>
</dbReference>
<comment type="caution">
    <text evidence="2">The sequence shown here is derived from an EMBL/GenBank/DDBJ whole genome shotgun (WGS) entry which is preliminary data.</text>
</comment>
<dbReference type="PANTHER" id="PTHR12093:SF10">
    <property type="entry name" value="MEMBRANE-ASSOCIATED PROTEIN HEM"/>
    <property type="match status" value="1"/>
</dbReference>
<dbReference type="RefSeq" id="XP_068366465.1">
    <property type="nucleotide sequence ID" value="XM_068499034.1"/>
</dbReference>
<accession>A0A1J4KPU3</accession>
<evidence type="ECO:0000256" key="1">
    <source>
        <dbReference type="ARBA" id="ARBA00037947"/>
    </source>
</evidence>
<dbReference type="Pfam" id="PF09735">
    <property type="entry name" value="Nckap1"/>
    <property type="match status" value="2"/>
</dbReference>
<dbReference type="GeneID" id="94833738"/>
<dbReference type="InterPro" id="IPR019137">
    <property type="entry name" value="Nck-associated_protein-1"/>
</dbReference>
<name>A0A1J4KPU3_9EUKA</name>
<gene>
    <name evidence="2" type="ORF">TRFO_16532</name>
</gene>
<dbReference type="EMBL" id="MLAK01000543">
    <property type="protein sequence ID" value="OHT13329.1"/>
    <property type="molecule type" value="Genomic_DNA"/>
</dbReference>
<dbReference type="GO" id="GO:0016477">
    <property type="term" value="P:cell migration"/>
    <property type="evidence" value="ECO:0007669"/>
    <property type="project" value="TreeGrafter"/>
</dbReference>
<dbReference type="GO" id="GO:0000902">
    <property type="term" value="P:cell morphogenesis"/>
    <property type="evidence" value="ECO:0007669"/>
    <property type="project" value="TreeGrafter"/>
</dbReference>
<dbReference type="GO" id="GO:0030866">
    <property type="term" value="P:cortical actin cytoskeleton organization"/>
    <property type="evidence" value="ECO:0007669"/>
    <property type="project" value="TreeGrafter"/>
</dbReference>
<dbReference type="OrthoDB" id="548214at2759"/>
<keyword evidence="3" id="KW-1185">Reference proteome</keyword>
<reference evidence="2" key="1">
    <citation type="submission" date="2016-10" db="EMBL/GenBank/DDBJ databases">
        <authorList>
            <person name="Benchimol M."/>
            <person name="Almeida L.G."/>
            <person name="Vasconcelos A.T."/>
            <person name="Perreira-Neves A."/>
            <person name="Rosa I.A."/>
            <person name="Tasca T."/>
            <person name="Bogo M.R."/>
            <person name="de Souza W."/>
        </authorList>
    </citation>
    <scope>NUCLEOTIDE SEQUENCE [LARGE SCALE GENOMIC DNA]</scope>
    <source>
        <strain evidence="2">K</strain>
    </source>
</reference>
<dbReference type="Proteomes" id="UP000179807">
    <property type="component" value="Unassembled WGS sequence"/>
</dbReference>
<organism evidence="2 3">
    <name type="scientific">Tritrichomonas foetus</name>
    <dbReference type="NCBI Taxonomy" id="1144522"/>
    <lineage>
        <taxon>Eukaryota</taxon>
        <taxon>Metamonada</taxon>
        <taxon>Parabasalia</taxon>
        <taxon>Tritrichomonadida</taxon>
        <taxon>Tritrichomonadidae</taxon>
        <taxon>Tritrichomonas</taxon>
    </lineage>
</organism>
<proteinExistence type="inferred from homology"/>
<evidence type="ECO:0000313" key="2">
    <source>
        <dbReference type="EMBL" id="OHT13329.1"/>
    </source>
</evidence>
<dbReference type="VEuPathDB" id="TrichDB:TRFO_16532"/>
<comment type="similarity">
    <text evidence="1">Belongs to the HEM-1/HEM-2 family.</text>
</comment>
<evidence type="ECO:0000313" key="3">
    <source>
        <dbReference type="Proteomes" id="UP000179807"/>
    </source>
</evidence>
<protein>
    <recommendedName>
        <fullName evidence="4">CYRIA/CYRIB Rac1 binding domain-containing protein</fullName>
    </recommendedName>
</protein>
<dbReference type="AlphaFoldDB" id="A0A1J4KPU3"/>
<dbReference type="GO" id="GO:0031209">
    <property type="term" value="C:SCAR complex"/>
    <property type="evidence" value="ECO:0007669"/>
    <property type="project" value="TreeGrafter"/>
</dbReference>
<sequence length="1061" mass="120750">MSIFDIETVNTLNAHANRLYAALYQTNSILKDDVSLDQYSSLYKAIKNKIPQDNQKFPGLSSDKAKQLGELLRYPVHVIHHVYQFQQATLRTLKVASKVTRTFNLSWNYVFVQPIMNLLTNFVKITLFVNNISDLQKVLTLYEYVYKKVAICEIPILNSSHLADNFSATLKVAEEDLEDLFEAIYPLFKSIAGTFQRVLGAGSSYDWSLLNISDNPGTSKAGSNNQFFKSDYLLMMDLNNIIDSFLSYSLLNLSLISNDQHLAEVFKLIATQRQTFELHGDFTVSLKDVFEAHKKAVKVNDFDTSSFDEAVIRRGLNNRNFRRRRLAMALNECYNAAKGDPTILALKFPIVMSLLGFASFEIRSTLSSPVLNVNEATYTSLLNATFQLTTFTIRAESVIKRFTIYNLREFDGPYLESTIRSFNIPQSEYDVLGKFVSTLKSIDIEKYDDGTRYDLTGLNRQIAKVMTTFNRFSKNNGILHLSPLFNLISLIFYHVKTSISPIKMILEASNLHKYWGYLNSFKSILNQTDSPDAYCIPCVVGIAHFFAYDRDTLAECPKIKSRVEKYVSDSTKLISKALDGWCKDYFNFLNELSTQETATAVFAHNQVASKTTKKPKKGQQQNLTQQSISDYLLATESVIENRTSLRAISLKITMITKTMSLIHEIGVINVFGQKINIHEIIVNSMKDQIGKLFSTCKFCQPEIMRSQVENAQVVVKMLLNSALVNPQPIISEGTRSLTKADINITDKLVYPGDSKPGHIIQIYQSFFHKYFLEQITQTTYSTVQRTFIPIQPNEKTKKDKAPVVTPPPPISRNGLRSLYNLIGIDGMLYIDVDASEIVNDLLKKLADACQPIVPLDEKQGSSIEPQKAEEIIGLFCHIGAILKFRQLMREAIDYSEIEGRYKFMAKDINPADDIVLQSRIGKNPIVPIYNNANFPLVFASLLSAPYWEKAHYMVQQDCFNDNSHLITLVTDALTGISLNINRTFQYQPRLKKILVQVNHGIRNTPQTDKKKSGTDTLEMFLLIDHFVKNSYFINYSLLEPVVSYQYIRSIYTLLLRDFQQK</sequence>
<evidence type="ECO:0008006" key="4">
    <source>
        <dbReference type="Google" id="ProtNLM"/>
    </source>
</evidence>
<dbReference type="GO" id="GO:0030031">
    <property type="term" value="P:cell projection assembly"/>
    <property type="evidence" value="ECO:0007669"/>
    <property type="project" value="TreeGrafter"/>
</dbReference>